<feature type="compositionally biased region" description="Polar residues" evidence="1">
    <location>
        <begin position="538"/>
        <end position="548"/>
    </location>
</feature>
<dbReference type="AlphaFoldDB" id="A0A8H5HMK1"/>
<evidence type="ECO:0000313" key="2">
    <source>
        <dbReference type="EMBL" id="KAF5386067.1"/>
    </source>
</evidence>
<gene>
    <name evidence="2" type="ORF">D9615_002262</name>
</gene>
<feature type="compositionally biased region" description="Low complexity" evidence="1">
    <location>
        <begin position="582"/>
        <end position="594"/>
    </location>
</feature>
<feature type="region of interest" description="Disordered" evidence="1">
    <location>
        <begin position="529"/>
        <end position="548"/>
    </location>
</feature>
<feature type="compositionally biased region" description="Basic residues" evidence="1">
    <location>
        <begin position="597"/>
        <end position="615"/>
    </location>
</feature>
<sequence>MPTLVLSGSEPHSRMHFSIRKTFSRLHAHRRTVSEAFPVDFVTQPVAAQVHRPSSMTNLEGLLDLAYAPPGPASLRTSPESALLVPKTVLKASKPPSISTPALPDHISSDITRLERLETENRCLRERVEYLKLEVQVREEELNRFRSDYYAERFKANVRKRLAKSSENCHEVQLEQADKFISSMVEAGLHQRVLSEAWTTIAAGATADDALVDAIKKAAATPGTSWSRIIPNVVGPWTPDNYLAAIDMAVNVTKELKNANKFAKFWKTRVRQDSGLKELSTPSPSDLSDTSVMNDLLGHDELVVDDLLQQLQSGGFQPRIDVAHPVAVPGQTLIATPGCACVHVPVTPHHDARNRALAPLASQGLKDEIMLPTSPGKRSKLSPTKKLRSILKGIDINTESQPPLMAVEKQGTKSSAKALGKRKAILVERAQPGPTLVVRSSKEVFRGLHSMDNVPFDLDCPPLPSSLSSQSGTHLRGDSGILSAEKALQSLERICAGFSSGSLGSLDSISEVVATKDFRRVPYPAMEAVANDTHASRKSSAQPISPSFTHSIIKTSTPLASKSRQPRSLPKPSSFLANQFQPSTTLSTKPTLSPIRKTLRKHTSPLRIAKKARDL</sequence>
<dbReference type="EMBL" id="JAACJP010000003">
    <property type="protein sequence ID" value="KAF5386067.1"/>
    <property type="molecule type" value="Genomic_DNA"/>
</dbReference>
<protein>
    <submittedName>
        <fullName evidence="2">Uncharacterized protein</fullName>
    </submittedName>
</protein>
<dbReference type="Proteomes" id="UP000565441">
    <property type="component" value="Unassembled WGS sequence"/>
</dbReference>
<reference evidence="2 3" key="1">
    <citation type="journal article" date="2020" name="ISME J.">
        <title>Uncovering the hidden diversity of litter-decomposition mechanisms in mushroom-forming fungi.</title>
        <authorList>
            <person name="Floudas D."/>
            <person name="Bentzer J."/>
            <person name="Ahren D."/>
            <person name="Johansson T."/>
            <person name="Persson P."/>
            <person name="Tunlid A."/>
        </authorList>
    </citation>
    <scope>NUCLEOTIDE SEQUENCE [LARGE SCALE GENOMIC DNA]</scope>
    <source>
        <strain evidence="2 3">CBS 661.87</strain>
    </source>
</reference>
<comment type="caution">
    <text evidence="2">The sequence shown here is derived from an EMBL/GenBank/DDBJ whole genome shotgun (WGS) entry which is preliminary data.</text>
</comment>
<evidence type="ECO:0000256" key="1">
    <source>
        <dbReference type="SAM" id="MobiDB-lite"/>
    </source>
</evidence>
<proteinExistence type="predicted"/>
<feature type="region of interest" description="Disordered" evidence="1">
    <location>
        <begin position="556"/>
        <end position="615"/>
    </location>
</feature>
<keyword evidence="3" id="KW-1185">Reference proteome</keyword>
<dbReference type="OrthoDB" id="2798624at2759"/>
<evidence type="ECO:0000313" key="3">
    <source>
        <dbReference type="Proteomes" id="UP000565441"/>
    </source>
</evidence>
<accession>A0A8H5HMK1</accession>
<name>A0A8H5HMK1_9AGAR</name>
<organism evidence="2 3">
    <name type="scientific">Tricholomella constricta</name>
    <dbReference type="NCBI Taxonomy" id="117010"/>
    <lineage>
        <taxon>Eukaryota</taxon>
        <taxon>Fungi</taxon>
        <taxon>Dikarya</taxon>
        <taxon>Basidiomycota</taxon>
        <taxon>Agaricomycotina</taxon>
        <taxon>Agaricomycetes</taxon>
        <taxon>Agaricomycetidae</taxon>
        <taxon>Agaricales</taxon>
        <taxon>Tricholomatineae</taxon>
        <taxon>Lyophyllaceae</taxon>
        <taxon>Tricholomella</taxon>
    </lineage>
</organism>